<feature type="domain" description="Sialate O-acetylesterase" evidence="4">
    <location>
        <begin position="426"/>
        <end position="670"/>
    </location>
</feature>
<evidence type="ECO:0000256" key="1">
    <source>
        <dbReference type="ARBA" id="ARBA00022801"/>
    </source>
</evidence>
<dbReference type="Gene3D" id="3.40.50.1110">
    <property type="entry name" value="SGNH hydrolase"/>
    <property type="match status" value="1"/>
</dbReference>
<evidence type="ECO:0000256" key="2">
    <source>
        <dbReference type="SAM" id="MobiDB-lite"/>
    </source>
</evidence>
<keyword evidence="5" id="KW-0326">Glycosidase</keyword>
<dbReference type="SUPFAM" id="SSF52266">
    <property type="entry name" value="SGNH hydrolase"/>
    <property type="match status" value="1"/>
</dbReference>
<dbReference type="PANTHER" id="PTHR48098">
    <property type="entry name" value="ENTEROCHELIN ESTERASE-RELATED"/>
    <property type="match status" value="1"/>
</dbReference>
<dbReference type="Gene3D" id="3.40.50.1820">
    <property type="entry name" value="alpha/beta hydrolase"/>
    <property type="match status" value="1"/>
</dbReference>
<dbReference type="GO" id="GO:0016788">
    <property type="term" value="F:hydrolase activity, acting on ester bonds"/>
    <property type="evidence" value="ECO:0007669"/>
    <property type="project" value="UniProtKB-ARBA"/>
</dbReference>
<dbReference type="OrthoDB" id="184858at2"/>
<dbReference type="AlphaFoldDB" id="A0A5C6B949"/>
<feature type="chain" id="PRO_5022710754" evidence="3">
    <location>
        <begin position="23"/>
        <end position="681"/>
    </location>
</feature>
<dbReference type="Pfam" id="PF00756">
    <property type="entry name" value="Esterase"/>
    <property type="match status" value="1"/>
</dbReference>
<keyword evidence="1 5" id="KW-0378">Hydrolase</keyword>
<dbReference type="GO" id="GO:0045493">
    <property type="term" value="P:xylan catabolic process"/>
    <property type="evidence" value="ECO:0007669"/>
    <property type="project" value="UniProtKB-KW"/>
</dbReference>
<evidence type="ECO:0000256" key="3">
    <source>
        <dbReference type="SAM" id="SignalP"/>
    </source>
</evidence>
<evidence type="ECO:0000259" key="4">
    <source>
        <dbReference type="Pfam" id="PF03629"/>
    </source>
</evidence>
<protein>
    <submittedName>
        <fullName evidence="5">Endo-1,4-beta-xylanase/feruloyl esterase</fullName>
    </submittedName>
</protein>
<dbReference type="InterPro" id="IPR013783">
    <property type="entry name" value="Ig-like_fold"/>
</dbReference>
<dbReference type="InterPro" id="IPR014756">
    <property type="entry name" value="Ig_E-set"/>
</dbReference>
<dbReference type="RefSeq" id="WP_146518523.1">
    <property type="nucleotide sequence ID" value="NZ_CP151726.1"/>
</dbReference>
<dbReference type="SUPFAM" id="SSF81296">
    <property type="entry name" value="E set domains"/>
    <property type="match status" value="1"/>
</dbReference>
<reference evidence="5 6" key="1">
    <citation type="submission" date="2019-02" db="EMBL/GenBank/DDBJ databases">
        <title>Deep-cultivation of Planctomycetes and their phenomic and genomic characterization uncovers novel biology.</title>
        <authorList>
            <person name="Wiegand S."/>
            <person name="Jogler M."/>
            <person name="Boedeker C."/>
            <person name="Pinto D."/>
            <person name="Vollmers J."/>
            <person name="Rivas-Marin E."/>
            <person name="Kohn T."/>
            <person name="Peeters S.H."/>
            <person name="Heuer A."/>
            <person name="Rast P."/>
            <person name="Oberbeckmann S."/>
            <person name="Bunk B."/>
            <person name="Jeske O."/>
            <person name="Meyerdierks A."/>
            <person name="Storesund J.E."/>
            <person name="Kallscheuer N."/>
            <person name="Luecker S."/>
            <person name="Lage O.M."/>
            <person name="Pohl T."/>
            <person name="Merkel B.J."/>
            <person name="Hornburger P."/>
            <person name="Mueller R.-W."/>
            <person name="Bruemmer F."/>
            <person name="Labrenz M."/>
            <person name="Spormann A.M."/>
            <person name="Op Den Camp H."/>
            <person name="Overmann J."/>
            <person name="Amann R."/>
            <person name="Jetten M.S.M."/>
            <person name="Mascher T."/>
            <person name="Medema M.H."/>
            <person name="Devos D.P."/>
            <person name="Kaster A.-K."/>
            <person name="Ovreas L."/>
            <person name="Rohde M."/>
            <person name="Galperin M.Y."/>
            <person name="Jogler C."/>
        </authorList>
    </citation>
    <scope>NUCLEOTIDE SEQUENCE [LARGE SCALE GENOMIC DNA]</scope>
    <source>
        <strain evidence="5 6">Pla52n</strain>
    </source>
</reference>
<name>A0A5C6B949_9BACT</name>
<dbReference type="EMBL" id="SJPN01000001">
    <property type="protein sequence ID" value="TWU08488.1"/>
    <property type="molecule type" value="Genomic_DNA"/>
</dbReference>
<feature type="region of interest" description="Disordered" evidence="2">
    <location>
        <begin position="323"/>
        <end position="342"/>
    </location>
</feature>
<proteinExistence type="predicted"/>
<keyword evidence="5" id="KW-0858">Xylan degradation</keyword>
<dbReference type="InterPro" id="IPR000801">
    <property type="entry name" value="Esterase-like"/>
</dbReference>
<dbReference type="GO" id="GO:0016798">
    <property type="term" value="F:hydrolase activity, acting on glycosyl bonds"/>
    <property type="evidence" value="ECO:0007669"/>
    <property type="project" value="UniProtKB-KW"/>
</dbReference>
<dbReference type="InterPro" id="IPR036514">
    <property type="entry name" value="SGNH_hydro_sf"/>
</dbReference>
<evidence type="ECO:0000313" key="6">
    <source>
        <dbReference type="Proteomes" id="UP000320176"/>
    </source>
</evidence>
<dbReference type="Gene3D" id="2.60.40.10">
    <property type="entry name" value="Immunoglobulins"/>
    <property type="match status" value="1"/>
</dbReference>
<dbReference type="CDD" id="cd02858">
    <property type="entry name" value="E_set_Esterase_N"/>
    <property type="match status" value="1"/>
</dbReference>
<keyword evidence="5" id="KW-0119">Carbohydrate metabolism</keyword>
<dbReference type="GO" id="GO:0016747">
    <property type="term" value="F:acyltransferase activity, transferring groups other than amino-acyl groups"/>
    <property type="evidence" value="ECO:0007669"/>
    <property type="project" value="TreeGrafter"/>
</dbReference>
<comment type="caution">
    <text evidence="5">The sequence shown here is derived from an EMBL/GenBank/DDBJ whole genome shotgun (WGS) entry which is preliminary data.</text>
</comment>
<dbReference type="Pfam" id="PF03629">
    <property type="entry name" value="SASA"/>
    <property type="match status" value="1"/>
</dbReference>
<dbReference type="SUPFAM" id="SSF53474">
    <property type="entry name" value="alpha/beta-Hydrolases"/>
    <property type="match status" value="1"/>
</dbReference>
<organism evidence="5 6">
    <name type="scientific">Stieleria varia</name>
    <dbReference type="NCBI Taxonomy" id="2528005"/>
    <lineage>
        <taxon>Bacteria</taxon>
        <taxon>Pseudomonadati</taxon>
        <taxon>Planctomycetota</taxon>
        <taxon>Planctomycetia</taxon>
        <taxon>Pirellulales</taxon>
        <taxon>Pirellulaceae</taxon>
        <taxon>Stieleria</taxon>
    </lineage>
</organism>
<dbReference type="Proteomes" id="UP000320176">
    <property type="component" value="Unassembled WGS sequence"/>
</dbReference>
<feature type="signal peptide" evidence="3">
    <location>
        <begin position="1"/>
        <end position="22"/>
    </location>
</feature>
<keyword evidence="3" id="KW-0732">Signal</keyword>
<dbReference type="InterPro" id="IPR029058">
    <property type="entry name" value="AB_hydrolase_fold"/>
</dbReference>
<evidence type="ECO:0000313" key="5">
    <source>
        <dbReference type="EMBL" id="TWU08488.1"/>
    </source>
</evidence>
<dbReference type="InterPro" id="IPR050583">
    <property type="entry name" value="Mycobacterial_A85_antigen"/>
</dbReference>
<keyword evidence="6" id="KW-1185">Reference proteome</keyword>
<dbReference type="InterPro" id="IPR005181">
    <property type="entry name" value="SASA"/>
</dbReference>
<gene>
    <name evidence="5" type="ORF">Pla52n_10710</name>
</gene>
<sequence precursor="true">MFCRLPLLACTTLLLLGTVGWAQDDVPVDDWKPATTNQDGREYPQVNSEGRVRFRIHAPDAKSVACTFRDSSEFVKDADGNWTGYTRKLDEGFHYYELIIDGAKVPDPNSKYFFGAMRWGSGVEVPANDKEFYAVKKVPHGQIREVLFYSESTEQDRRAFIYTPPGYDADQQKRYPVLYLQHGWGENEYGWSVQGHAGLIMDNLIADGTSKPFIIVMTYGMTNDVRPGGIGGFDITHFETVLVDELIPYVDSHFRTLTDQPNRAMAGLSMGGMETKTITLRNLDKFSHIGLFSGGSISMEDVEKTEGFKEKVKLVFVSYGSKEVGGGGRPRRGGDPEANSKALKDAGINSHYYVSPETAHEWQTWRRSLREFAPLLFADDATIAKRTSLEKQMEENASEVVANDPNGDDAKKQTAVELSSQVDPNFHIYLCLGQSNMESGGRMNEADREVDDRFLVMADFDNADRGWEKNRWYQAIPPLAARGRGICMVDGFGKTLVAGLPENVRVGVVKVSVPGCKIELFDKNAFQSYIENERDWMKNIVRNYEDNPYQYLVDMGKTAQQHGVIKGVLLHQGESNTGDKAWPQKVKTVYDNLMADLNLNPEDVPLLAGEMVHADQQGRCASMNDILAELPSTIPNAHVISSAGCPTDDRLHFNSEGSRIFGSRYGEKMLALLGQQTASAN</sequence>
<accession>A0A5C6B949</accession>
<dbReference type="PANTHER" id="PTHR48098:SF1">
    <property type="entry name" value="DIACYLGLYCEROL ACYLTRANSFERASE_MYCOLYLTRANSFERASE AG85A"/>
    <property type="match status" value="1"/>
</dbReference>
<keyword evidence="5" id="KW-0624">Polysaccharide degradation</keyword>